<feature type="region of interest" description="Disordered" evidence="9">
    <location>
        <begin position="683"/>
        <end position="735"/>
    </location>
</feature>
<dbReference type="FunFam" id="2.60.40.10:FF:000189">
    <property type="entry name" value="Neogenin isoform 3"/>
    <property type="match status" value="1"/>
</dbReference>
<dbReference type="InterPro" id="IPR003599">
    <property type="entry name" value="Ig_sub"/>
</dbReference>
<evidence type="ECO:0000256" key="6">
    <source>
        <dbReference type="ARBA" id="ARBA00023136"/>
    </source>
</evidence>
<comment type="subcellular location">
    <subcellularLocation>
        <location evidence="1">Membrane</location>
        <topology evidence="1">Single-pass membrane protein</topology>
    </subcellularLocation>
</comment>
<dbReference type="SMART" id="SM00406">
    <property type="entry name" value="IGv"/>
    <property type="match status" value="4"/>
</dbReference>
<dbReference type="OrthoDB" id="428111at2759"/>
<keyword evidence="14" id="KW-1185">Reference proteome</keyword>
<feature type="compositionally biased region" description="Low complexity" evidence="9">
    <location>
        <begin position="1315"/>
        <end position="1327"/>
    </location>
</feature>
<keyword evidence="4" id="KW-0677">Repeat</keyword>
<feature type="region of interest" description="Disordered" evidence="9">
    <location>
        <begin position="1282"/>
        <end position="1328"/>
    </location>
</feature>
<feature type="compositionally biased region" description="Low complexity" evidence="9">
    <location>
        <begin position="1125"/>
        <end position="1137"/>
    </location>
</feature>
<dbReference type="RefSeq" id="XP_018013475.1">
    <property type="nucleotide sequence ID" value="XM_018157986.2"/>
</dbReference>
<evidence type="ECO:0000313" key="15">
    <source>
        <dbReference type="RefSeq" id="XP_018013475.1"/>
    </source>
</evidence>
<keyword evidence="3 11" id="KW-0732">Signal</keyword>
<dbReference type="KEGG" id="hazt:108670512"/>
<dbReference type="PANTHER" id="PTHR10075">
    <property type="entry name" value="BASIGIN RELATED"/>
    <property type="match status" value="1"/>
</dbReference>
<dbReference type="Gene3D" id="2.60.40.10">
    <property type="entry name" value="Immunoglobulins"/>
    <property type="match status" value="8"/>
</dbReference>
<feature type="transmembrane region" description="Helical" evidence="10">
    <location>
        <begin position="890"/>
        <end position="914"/>
    </location>
</feature>
<feature type="domain" description="Ig-like" evidence="12">
    <location>
        <begin position="128"/>
        <end position="166"/>
    </location>
</feature>
<evidence type="ECO:0000256" key="2">
    <source>
        <dbReference type="ARBA" id="ARBA00022692"/>
    </source>
</evidence>
<dbReference type="SUPFAM" id="SSF49265">
    <property type="entry name" value="Fibronectin type III"/>
    <property type="match status" value="2"/>
</dbReference>
<dbReference type="FunFam" id="2.60.40.10:FF:000032">
    <property type="entry name" value="palladin isoform X1"/>
    <property type="match status" value="2"/>
</dbReference>
<evidence type="ECO:0000256" key="7">
    <source>
        <dbReference type="ARBA" id="ARBA00023157"/>
    </source>
</evidence>
<evidence type="ECO:0000256" key="3">
    <source>
        <dbReference type="ARBA" id="ARBA00022729"/>
    </source>
</evidence>
<dbReference type="InterPro" id="IPR013783">
    <property type="entry name" value="Ig-like_fold"/>
</dbReference>
<dbReference type="InterPro" id="IPR036116">
    <property type="entry name" value="FN3_sf"/>
</dbReference>
<feature type="region of interest" description="Disordered" evidence="9">
    <location>
        <begin position="1161"/>
        <end position="1211"/>
    </location>
</feature>
<evidence type="ECO:0000256" key="11">
    <source>
        <dbReference type="SAM" id="SignalP"/>
    </source>
</evidence>
<feature type="compositionally biased region" description="Polar residues" evidence="9">
    <location>
        <begin position="1138"/>
        <end position="1149"/>
    </location>
</feature>
<dbReference type="PROSITE" id="PS50835">
    <property type="entry name" value="IG_LIKE"/>
    <property type="match status" value="5"/>
</dbReference>
<dbReference type="GO" id="GO:0070593">
    <property type="term" value="P:dendrite self-avoidance"/>
    <property type="evidence" value="ECO:0007669"/>
    <property type="project" value="TreeGrafter"/>
</dbReference>
<dbReference type="GO" id="GO:0098632">
    <property type="term" value="F:cell-cell adhesion mediator activity"/>
    <property type="evidence" value="ECO:0007669"/>
    <property type="project" value="TreeGrafter"/>
</dbReference>
<dbReference type="Pfam" id="PF07679">
    <property type="entry name" value="I-set"/>
    <property type="match status" value="4"/>
</dbReference>
<protein>
    <submittedName>
        <fullName evidence="15">Protein sax-3</fullName>
    </submittedName>
</protein>
<feature type="region of interest" description="Disordered" evidence="9">
    <location>
        <begin position="1416"/>
        <end position="1463"/>
    </location>
</feature>
<evidence type="ECO:0000256" key="10">
    <source>
        <dbReference type="SAM" id="Phobius"/>
    </source>
</evidence>
<dbReference type="SUPFAM" id="SSF48726">
    <property type="entry name" value="Immunoglobulin"/>
    <property type="match status" value="5"/>
</dbReference>
<feature type="domain" description="Fibronectin type-III" evidence="13">
    <location>
        <begin position="495"/>
        <end position="595"/>
    </location>
</feature>
<dbReference type="GO" id="GO:0005886">
    <property type="term" value="C:plasma membrane"/>
    <property type="evidence" value="ECO:0007669"/>
    <property type="project" value="TreeGrafter"/>
</dbReference>
<dbReference type="GeneID" id="108670512"/>
<feature type="compositionally biased region" description="Acidic residues" evidence="9">
    <location>
        <begin position="1289"/>
        <end position="1302"/>
    </location>
</feature>
<evidence type="ECO:0000256" key="9">
    <source>
        <dbReference type="SAM" id="MobiDB-lite"/>
    </source>
</evidence>
<feature type="compositionally biased region" description="Pro residues" evidence="9">
    <location>
        <begin position="1107"/>
        <end position="1116"/>
    </location>
</feature>
<evidence type="ECO:0000256" key="5">
    <source>
        <dbReference type="ARBA" id="ARBA00022989"/>
    </source>
</evidence>
<dbReference type="GO" id="GO:0007411">
    <property type="term" value="P:axon guidance"/>
    <property type="evidence" value="ECO:0007669"/>
    <property type="project" value="TreeGrafter"/>
</dbReference>
<dbReference type="SMART" id="SM00408">
    <property type="entry name" value="IGc2"/>
    <property type="match status" value="4"/>
</dbReference>
<dbReference type="PROSITE" id="PS50853">
    <property type="entry name" value="FN3"/>
    <property type="match status" value="2"/>
</dbReference>
<feature type="domain" description="Ig-like" evidence="12">
    <location>
        <begin position="30"/>
        <end position="122"/>
    </location>
</feature>
<evidence type="ECO:0000256" key="8">
    <source>
        <dbReference type="ARBA" id="ARBA00023319"/>
    </source>
</evidence>
<keyword evidence="7" id="KW-1015">Disulfide bond</keyword>
<feature type="compositionally biased region" description="Polar residues" evidence="9">
    <location>
        <begin position="1182"/>
        <end position="1211"/>
    </location>
</feature>
<sequence>MPSGISGSRLLLAVSLAWLLADVQGQYRSPSIVEHPADVLVRRGEPATLNCQADGKPEPRISWYKNAKPLQFTEVGRHVVLAAGDLFFLQVMQDAHNDDTGVYWCVASNTVGSIRSNNATVEIAELGEEFLQVPQNTRVGEGEVAMLECQPPPGSPPPVVTWSKDGRPLDPAVNHRLSCSPPATLTVLVKPHLVSSSGDVTTESGATVELVCRVGGDPQPEVFWGRVSPAGAQLPHERLTQEEQGQVLRLRHVSPEDAGVYSCTAENPVGIVATNTSLIVHSMPVFTKKPKDARVGVAGTARFECVIAGSPEPTTYWTHEGSGLIVSLGQTWAGGRVSVDGHNTLTIVGVQEEDSGYYACVGVGEAGSAIARAYLEVQGVSDMPPPIIAVGASNQTLPLGTEAELPCEATGTPEPQVLWSFQGQPIDPSSVRHSVTPLGTLRIVGLLTSDSGIYTCTATSIAGSSQWQASLAVHKATNPNIPFHKMFWDSDLPEPPQNLMVLLINSTQVTLGWSRGRPGSSSIRSHSVQYWSPDLRGPWREATIIQPQHHIATPLGTTVTNLVPSTRYVFTVRSRNKDWVSRPATFTNVIRTLDSDRGRNSLSGGDVVLSLGDARMRLNSATVRLVAVEAISSTSLKVSWRFVVNDISVLDGVYVRYRPLNDKNQPVGALSVEIIRFPTRGERSTANANDNEMQANPPDFISSHSRIDSSPPKFLSSSRDHPHAANNPPTSHTIDNLRPATSYEIFVVPFHRTIEGQPTSSMRRTTMVAPIFAMPTGLHFKAINETCVQVSWDPLPASLEIAGRLKGYNLQGVEASNDHVLVYNSTTNATTVIVSNLKPGVAYDFSVRGLTSLGLGPPSDILRFVPSIEYATKTVPNNSIPSSTAASNTYMIIAIVCAAILVSSFLLGAVIYIYRKRNLSKCPHYFSSKADSCTGPWSAHSGCWEDGSNTGAISTTRYNDGTVSAMNNTRYNEGTPAGLTNIRYTDLCGNATTIYTDGGGQFYVANDSKSGYEIRASEDMMYEDPEGLRLVSFKGRHNLRCASPEPYATTPLIAGCKDPAYPRSQKGTKMSASRLPPNIPNIPPAELTHNFNTHSDKGSMVSGPILQFPPPPPPPLNAAEGGGSSSSTTASSNSRGAVSNNAPSRGGSSQHLFLQHLPYHTTAGSNSSASHHTSPLLHPRQSRSPASQVSPNNVKTSQVSPTHLLSNGNFQNQHRAQNVCPVYGQNEVDPFIHANNIIAARNQDNKRAGLENWLNTSVGKPTSDHGFTAGAYFLANRRCNSPESSAMGDADESDDKEGEESCWSEGSHGTNENEVSTNGSVSGSMSSLNPDLNWTEAVRLMSENKWPHGSPKRPSDAVFNKFSSITDAASNAYVSENNAQRIDEEMEAKRKLLSGNHYPTSSDNLVHDDGNSFVCSLPPDGINAINNRNSSKKHDAASSSEGNKLRNPETSHSRKTSITSPLV</sequence>
<dbReference type="InterPro" id="IPR007110">
    <property type="entry name" value="Ig-like_dom"/>
</dbReference>
<organism evidence="14 15">
    <name type="scientific">Hyalella azteca</name>
    <name type="common">Amphipod</name>
    <dbReference type="NCBI Taxonomy" id="294128"/>
    <lineage>
        <taxon>Eukaryota</taxon>
        <taxon>Metazoa</taxon>
        <taxon>Ecdysozoa</taxon>
        <taxon>Arthropoda</taxon>
        <taxon>Crustacea</taxon>
        <taxon>Multicrustacea</taxon>
        <taxon>Malacostraca</taxon>
        <taxon>Eumalacostraca</taxon>
        <taxon>Peracarida</taxon>
        <taxon>Amphipoda</taxon>
        <taxon>Senticaudata</taxon>
        <taxon>Talitrida</taxon>
        <taxon>Talitroidea</taxon>
        <taxon>Hyalellidae</taxon>
        <taxon>Hyalella</taxon>
    </lineage>
</organism>
<dbReference type="Proteomes" id="UP000694843">
    <property type="component" value="Unplaced"/>
</dbReference>
<dbReference type="InterPro" id="IPR013098">
    <property type="entry name" value="Ig_I-set"/>
</dbReference>
<keyword evidence="8" id="KW-0393">Immunoglobulin domain</keyword>
<dbReference type="GO" id="GO:0007156">
    <property type="term" value="P:homophilic cell adhesion via plasma membrane adhesion molecules"/>
    <property type="evidence" value="ECO:0007669"/>
    <property type="project" value="TreeGrafter"/>
</dbReference>
<feature type="domain" description="Ig-like" evidence="12">
    <location>
        <begin position="284"/>
        <end position="360"/>
    </location>
</feature>
<keyword evidence="2 10" id="KW-0812">Transmembrane</keyword>
<dbReference type="SMART" id="SM00060">
    <property type="entry name" value="FN3"/>
    <property type="match status" value="3"/>
</dbReference>
<feature type="signal peptide" evidence="11">
    <location>
        <begin position="1"/>
        <end position="25"/>
    </location>
</feature>
<dbReference type="InterPro" id="IPR003961">
    <property type="entry name" value="FN3_dom"/>
</dbReference>
<dbReference type="InterPro" id="IPR013106">
    <property type="entry name" value="Ig_V-set"/>
</dbReference>
<dbReference type="SMART" id="SM00409">
    <property type="entry name" value="IG"/>
    <property type="match status" value="4"/>
</dbReference>
<feature type="domain" description="Ig-like" evidence="12">
    <location>
        <begin position="385"/>
        <end position="472"/>
    </location>
</feature>
<keyword evidence="5 10" id="KW-1133">Transmembrane helix</keyword>
<evidence type="ECO:0000256" key="1">
    <source>
        <dbReference type="ARBA" id="ARBA00004167"/>
    </source>
</evidence>
<evidence type="ECO:0000259" key="13">
    <source>
        <dbReference type="PROSITE" id="PS50853"/>
    </source>
</evidence>
<proteinExistence type="predicted"/>
<gene>
    <name evidence="15" type="primary">LOC108670512</name>
</gene>
<feature type="compositionally biased region" description="Basic and acidic residues" evidence="9">
    <location>
        <begin position="1443"/>
        <end position="1452"/>
    </location>
</feature>
<dbReference type="CDD" id="cd00063">
    <property type="entry name" value="FN3"/>
    <property type="match status" value="2"/>
</dbReference>
<evidence type="ECO:0000259" key="12">
    <source>
        <dbReference type="PROSITE" id="PS50835"/>
    </source>
</evidence>
<feature type="chain" id="PRO_5034182513" evidence="11">
    <location>
        <begin position="26"/>
        <end position="1463"/>
    </location>
</feature>
<dbReference type="Pfam" id="PF00041">
    <property type="entry name" value="fn3"/>
    <property type="match status" value="2"/>
</dbReference>
<keyword evidence="6 10" id="KW-0472">Membrane</keyword>
<name>A0A8B7NIL1_HYAAZ</name>
<feature type="compositionally biased region" description="Polar residues" evidence="9">
    <location>
        <begin position="1162"/>
        <end position="1173"/>
    </location>
</feature>
<dbReference type="GO" id="GO:0030424">
    <property type="term" value="C:axon"/>
    <property type="evidence" value="ECO:0007669"/>
    <property type="project" value="TreeGrafter"/>
</dbReference>
<dbReference type="FunFam" id="2.60.40.10:FF:000008">
    <property type="entry name" value="roundabout homolog 2 isoform X2"/>
    <property type="match status" value="1"/>
</dbReference>
<feature type="region of interest" description="Disordered" evidence="9">
    <location>
        <begin position="1059"/>
        <end position="1149"/>
    </location>
</feature>
<feature type="domain" description="Ig-like" evidence="12">
    <location>
        <begin position="191"/>
        <end position="279"/>
    </location>
</feature>
<feature type="domain" description="Fibronectin type-III" evidence="13">
    <location>
        <begin position="774"/>
        <end position="870"/>
    </location>
</feature>
<reference evidence="15" key="1">
    <citation type="submission" date="2025-08" db="UniProtKB">
        <authorList>
            <consortium name="RefSeq"/>
        </authorList>
    </citation>
    <scope>IDENTIFICATION</scope>
    <source>
        <tissue evidence="15">Whole organism</tissue>
    </source>
</reference>
<evidence type="ECO:0000313" key="14">
    <source>
        <dbReference type="Proteomes" id="UP000694843"/>
    </source>
</evidence>
<dbReference type="InterPro" id="IPR036179">
    <property type="entry name" value="Ig-like_dom_sf"/>
</dbReference>
<feature type="compositionally biased region" description="Polar residues" evidence="9">
    <location>
        <begin position="684"/>
        <end position="694"/>
    </location>
</feature>
<dbReference type="InterPro" id="IPR003598">
    <property type="entry name" value="Ig_sub2"/>
</dbReference>
<accession>A0A8B7NIL1</accession>
<dbReference type="PANTHER" id="PTHR10075:SF100">
    <property type="entry name" value="FASCICLIN-2"/>
    <property type="match status" value="1"/>
</dbReference>
<dbReference type="Pfam" id="PF13927">
    <property type="entry name" value="Ig_3"/>
    <property type="match status" value="1"/>
</dbReference>
<evidence type="ECO:0000256" key="4">
    <source>
        <dbReference type="ARBA" id="ARBA00022737"/>
    </source>
</evidence>